<dbReference type="InParanoid" id="A0A194XG90"/>
<accession>A0A194XG90</accession>
<proteinExistence type="predicted"/>
<dbReference type="InterPro" id="IPR001138">
    <property type="entry name" value="Zn2Cys6_DnaBD"/>
</dbReference>
<dbReference type="SMART" id="SM00066">
    <property type="entry name" value="GAL4"/>
    <property type="match status" value="1"/>
</dbReference>
<evidence type="ECO:0000313" key="7">
    <source>
        <dbReference type="EMBL" id="KUJ19210.1"/>
    </source>
</evidence>
<keyword evidence="3" id="KW-0804">Transcription</keyword>
<dbReference type="AlphaFoldDB" id="A0A194XG90"/>
<feature type="domain" description="Zn(2)-C6 fungal-type" evidence="6">
    <location>
        <begin position="23"/>
        <end position="53"/>
    </location>
</feature>
<keyword evidence="2" id="KW-0238">DNA-binding</keyword>
<keyword evidence="1" id="KW-0805">Transcription regulation</keyword>
<evidence type="ECO:0000256" key="1">
    <source>
        <dbReference type="ARBA" id="ARBA00023015"/>
    </source>
</evidence>
<gene>
    <name evidence="7" type="ORF">LY89DRAFT_482891</name>
</gene>
<dbReference type="CDD" id="cd00067">
    <property type="entry name" value="GAL4"/>
    <property type="match status" value="1"/>
</dbReference>
<feature type="region of interest" description="Disordered" evidence="5">
    <location>
        <begin position="53"/>
        <end position="77"/>
    </location>
</feature>
<dbReference type="Proteomes" id="UP000070700">
    <property type="component" value="Unassembled WGS sequence"/>
</dbReference>
<dbReference type="PANTHER" id="PTHR31069">
    <property type="entry name" value="OLEATE-ACTIVATED TRANSCRIPTION FACTOR 1-RELATED"/>
    <property type="match status" value="1"/>
</dbReference>
<dbReference type="PANTHER" id="PTHR31069:SF31">
    <property type="entry name" value="MONODICTYPHENONE CLUSTER TRANSCRIPTION FACTOR-RELATED"/>
    <property type="match status" value="1"/>
</dbReference>
<dbReference type="EMBL" id="KQ947411">
    <property type="protein sequence ID" value="KUJ19210.1"/>
    <property type="molecule type" value="Genomic_DNA"/>
</dbReference>
<organism evidence="7 8">
    <name type="scientific">Mollisia scopiformis</name>
    <name type="common">Conifer needle endophyte fungus</name>
    <name type="synonym">Phialocephala scopiformis</name>
    <dbReference type="NCBI Taxonomy" id="149040"/>
    <lineage>
        <taxon>Eukaryota</taxon>
        <taxon>Fungi</taxon>
        <taxon>Dikarya</taxon>
        <taxon>Ascomycota</taxon>
        <taxon>Pezizomycotina</taxon>
        <taxon>Leotiomycetes</taxon>
        <taxon>Helotiales</taxon>
        <taxon>Mollisiaceae</taxon>
        <taxon>Mollisia</taxon>
    </lineage>
</organism>
<evidence type="ECO:0000313" key="8">
    <source>
        <dbReference type="Proteomes" id="UP000070700"/>
    </source>
</evidence>
<dbReference type="PRINTS" id="PR00755">
    <property type="entry name" value="AFLATOXINBRP"/>
</dbReference>
<dbReference type="InterPro" id="IPR050675">
    <property type="entry name" value="OAF3"/>
</dbReference>
<dbReference type="KEGG" id="psco:LY89DRAFT_482891"/>
<feature type="region of interest" description="Disordered" evidence="5">
    <location>
        <begin position="117"/>
        <end position="159"/>
    </location>
</feature>
<evidence type="ECO:0000256" key="3">
    <source>
        <dbReference type="ARBA" id="ARBA00023163"/>
    </source>
</evidence>
<keyword evidence="8" id="KW-1185">Reference proteome</keyword>
<dbReference type="GeneID" id="28817566"/>
<reference evidence="7 8" key="1">
    <citation type="submission" date="2015-10" db="EMBL/GenBank/DDBJ databases">
        <title>Full genome of DAOMC 229536 Phialocephala scopiformis, a fungal endophyte of spruce producing the potent anti-insectan compound rugulosin.</title>
        <authorList>
            <consortium name="DOE Joint Genome Institute"/>
            <person name="Walker A.K."/>
            <person name="Frasz S.L."/>
            <person name="Seifert K.A."/>
            <person name="Miller J.D."/>
            <person name="Mondo S.J."/>
            <person name="Labutti K."/>
            <person name="Lipzen A."/>
            <person name="Dockter R."/>
            <person name="Kennedy M."/>
            <person name="Grigoriev I.V."/>
            <person name="Spatafora J.W."/>
        </authorList>
    </citation>
    <scope>NUCLEOTIDE SEQUENCE [LARGE SCALE GENOMIC DNA]</scope>
    <source>
        <strain evidence="7 8">CBS 120377</strain>
    </source>
</reference>
<dbReference type="GO" id="GO:0000981">
    <property type="term" value="F:DNA-binding transcription factor activity, RNA polymerase II-specific"/>
    <property type="evidence" value="ECO:0007669"/>
    <property type="project" value="InterPro"/>
</dbReference>
<dbReference type="RefSeq" id="XP_018073565.1">
    <property type="nucleotide sequence ID" value="XM_018207840.1"/>
</dbReference>
<sequence length="409" mass="44082">MYGPAKRTSVDNTKPRYSKLRASCDTCFLAKVKCSKTRPICSRCLACGADCKYSPSSRAGKPKADGSSSSKTHRPSLSADMAIAEGAVSNRHPSMRLNGGNHTAYGMEAEETEWSVMLGSPDGSMGRRSISSASLPRNGDDSSGTDSSGNPALFDPSFSWTPHTDMTSPYLDNSLHYRSKSMNDGPIPQSTVPWYDHPDAAANYQSHQQAGLAPMPNNVYMSNAAAMAGKNPTCNCFNTCLHALGALHNSDGISAASPFDVILTVNQKAVETCAVMLNCPICMSRSGFSSRTMFLGTILGMIIAIYQDASKNYFGGGGSVGPDQLPLTFGSYRVASEDVRWLQMEIILRDLKKLEELFAKFQESSVKSESDEGAGMHSAVTNYLCQSLHHTTEALKSQRNYCCVQEGMA</sequence>
<name>A0A194XG90_MOLSC</name>
<dbReference type="GO" id="GO:0003677">
    <property type="term" value="F:DNA binding"/>
    <property type="evidence" value="ECO:0007669"/>
    <property type="project" value="UniProtKB-KW"/>
</dbReference>
<dbReference type="InterPro" id="IPR036864">
    <property type="entry name" value="Zn2-C6_fun-type_DNA-bd_sf"/>
</dbReference>
<evidence type="ECO:0000256" key="4">
    <source>
        <dbReference type="ARBA" id="ARBA00023242"/>
    </source>
</evidence>
<dbReference type="SUPFAM" id="SSF57701">
    <property type="entry name" value="Zn2/Cys6 DNA-binding domain"/>
    <property type="match status" value="1"/>
</dbReference>
<evidence type="ECO:0000256" key="2">
    <source>
        <dbReference type="ARBA" id="ARBA00023125"/>
    </source>
</evidence>
<protein>
    <recommendedName>
        <fullName evidence="6">Zn(2)-C6 fungal-type domain-containing protein</fullName>
    </recommendedName>
</protein>
<dbReference type="Gene3D" id="4.10.240.10">
    <property type="entry name" value="Zn(2)-C6 fungal-type DNA-binding domain"/>
    <property type="match status" value="1"/>
</dbReference>
<keyword evidence="4" id="KW-0539">Nucleus</keyword>
<evidence type="ECO:0000256" key="5">
    <source>
        <dbReference type="SAM" id="MobiDB-lite"/>
    </source>
</evidence>
<dbReference type="OrthoDB" id="5069333at2759"/>
<dbReference type="Pfam" id="PF00172">
    <property type="entry name" value="Zn_clus"/>
    <property type="match status" value="1"/>
</dbReference>
<dbReference type="GO" id="GO:0008270">
    <property type="term" value="F:zinc ion binding"/>
    <property type="evidence" value="ECO:0007669"/>
    <property type="project" value="InterPro"/>
</dbReference>
<evidence type="ECO:0000259" key="6">
    <source>
        <dbReference type="PROSITE" id="PS50048"/>
    </source>
</evidence>
<dbReference type="PROSITE" id="PS50048">
    <property type="entry name" value="ZN2_CY6_FUNGAL_2"/>
    <property type="match status" value="1"/>
</dbReference>